<proteinExistence type="predicted"/>
<protein>
    <submittedName>
        <fullName evidence="1">DUF3298 domain-containing protein</fullName>
    </submittedName>
</protein>
<reference evidence="1" key="1">
    <citation type="submission" date="2019-04" db="EMBL/GenBank/DDBJ databases">
        <title>Microbes associate with the intestines of laboratory mice.</title>
        <authorList>
            <person name="Navarre W."/>
            <person name="Wong E."/>
            <person name="Huang K.C."/>
            <person name="Tropini C."/>
            <person name="Ng K."/>
            <person name="Yu B."/>
        </authorList>
    </citation>
    <scope>NUCLEOTIDE SEQUENCE</scope>
    <source>
        <strain evidence="1">NM86_A22</strain>
    </source>
</reference>
<evidence type="ECO:0000313" key="1">
    <source>
        <dbReference type="EMBL" id="THG47624.1"/>
    </source>
</evidence>
<dbReference type="Proteomes" id="UP000305401">
    <property type="component" value="Unassembled WGS sequence"/>
</dbReference>
<sequence length="289" mass="32134">MKHYIALIFSACALSIGLFSCNMQKDNPKINQSGISEVNNFEINQIVKTAQRNYICNGANAFFDDSLRIYSTSTVAIQWPVKMSEYNISALQDSLKALALGQTDGSIDEAIINALDHPQGEDLYEMEPVDSIPLNSKCMILYKTVIASAVTFSPHFIVYQVLTSMYDGGAHGIGLSRYLTYIFKLNKVLDIPTAFKPGSEKALLKAIQDQLMTQYGVTSLSQLGDNGIFTDQLYVSPNFYIHGYDIVFHYNPYDIAAFSEGSIDIRVPYQSVAEHLTPTMLAIMEREGV</sequence>
<gene>
    <name evidence="1" type="ORF">E5990_07630</name>
</gene>
<keyword evidence="2" id="KW-1185">Reference proteome</keyword>
<evidence type="ECO:0000313" key="2">
    <source>
        <dbReference type="Proteomes" id="UP000305401"/>
    </source>
</evidence>
<dbReference type="EMBL" id="SSTG01000094">
    <property type="protein sequence ID" value="THG47624.1"/>
    <property type="molecule type" value="Genomic_DNA"/>
</dbReference>
<accession>A0AC61S4K8</accession>
<name>A0AC61S4K8_9BACT</name>
<comment type="caution">
    <text evidence="1">The sequence shown here is derived from an EMBL/GenBank/DDBJ whole genome shotgun (WGS) entry which is preliminary data.</text>
</comment>
<organism evidence="1 2">
    <name type="scientific">Muribaculum caecicola</name>
    <dbReference type="NCBI Taxonomy" id="3038144"/>
    <lineage>
        <taxon>Bacteria</taxon>
        <taxon>Pseudomonadati</taxon>
        <taxon>Bacteroidota</taxon>
        <taxon>Bacteroidia</taxon>
        <taxon>Bacteroidales</taxon>
        <taxon>Muribaculaceae</taxon>
        <taxon>Muribaculum</taxon>
    </lineage>
</organism>